<dbReference type="PANTHER" id="PTHR22100:SF13">
    <property type="entry name" value="WINGS APART-LIKE PROTEIN HOMOLOG"/>
    <property type="match status" value="1"/>
</dbReference>
<dbReference type="Proteomes" id="UP000799778">
    <property type="component" value="Unassembled WGS sequence"/>
</dbReference>
<gene>
    <name evidence="4" type="ORF">BU24DRAFT_351973</name>
</gene>
<reference evidence="4" key="1">
    <citation type="journal article" date="2020" name="Stud. Mycol.">
        <title>101 Dothideomycetes genomes: a test case for predicting lifestyles and emergence of pathogens.</title>
        <authorList>
            <person name="Haridas S."/>
            <person name="Albert R."/>
            <person name="Binder M."/>
            <person name="Bloem J."/>
            <person name="Labutti K."/>
            <person name="Salamov A."/>
            <person name="Andreopoulos B."/>
            <person name="Baker S."/>
            <person name="Barry K."/>
            <person name="Bills G."/>
            <person name="Bluhm B."/>
            <person name="Cannon C."/>
            <person name="Castanera R."/>
            <person name="Culley D."/>
            <person name="Daum C."/>
            <person name="Ezra D."/>
            <person name="Gonzalez J."/>
            <person name="Henrissat B."/>
            <person name="Kuo A."/>
            <person name="Liang C."/>
            <person name="Lipzen A."/>
            <person name="Lutzoni F."/>
            <person name="Magnuson J."/>
            <person name="Mondo S."/>
            <person name="Nolan M."/>
            <person name="Ohm R."/>
            <person name="Pangilinan J."/>
            <person name="Park H.-J."/>
            <person name="Ramirez L."/>
            <person name="Alfaro M."/>
            <person name="Sun H."/>
            <person name="Tritt A."/>
            <person name="Yoshinaga Y."/>
            <person name="Zwiers L.-H."/>
            <person name="Turgeon B."/>
            <person name="Goodwin S."/>
            <person name="Spatafora J."/>
            <person name="Crous P."/>
            <person name="Grigoriev I."/>
        </authorList>
    </citation>
    <scope>NUCLEOTIDE SEQUENCE</scope>
    <source>
        <strain evidence="4">CBS 175.79</strain>
    </source>
</reference>
<dbReference type="EMBL" id="ML978072">
    <property type="protein sequence ID" value="KAF2012874.1"/>
    <property type="molecule type" value="Genomic_DNA"/>
</dbReference>
<dbReference type="GeneID" id="54281107"/>
<comment type="similarity">
    <text evidence="1">Belongs to the WAPL family.</text>
</comment>
<feature type="compositionally biased region" description="Polar residues" evidence="2">
    <location>
        <begin position="292"/>
        <end position="305"/>
    </location>
</feature>
<evidence type="ECO:0000256" key="1">
    <source>
        <dbReference type="ARBA" id="ARBA00006854"/>
    </source>
</evidence>
<feature type="region of interest" description="Disordered" evidence="2">
    <location>
        <begin position="189"/>
        <end position="237"/>
    </location>
</feature>
<keyword evidence="5" id="KW-1185">Reference proteome</keyword>
<name>A0A6A5XKN3_9PLEO</name>
<evidence type="ECO:0000259" key="3">
    <source>
        <dbReference type="Pfam" id="PF07814"/>
    </source>
</evidence>
<dbReference type="InterPro" id="IPR039874">
    <property type="entry name" value="WAPL"/>
</dbReference>
<evidence type="ECO:0000313" key="4">
    <source>
        <dbReference type="EMBL" id="KAF2012874.1"/>
    </source>
</evidence>
<feature type="compositionally biased region" description="Basic and acidic residues" evidence="2">
    <location>
        <begin position="95"/>
        <end position="105"/>
    </location>
</feature>
<dbReference type="OrthoDB" id="78088at2759"/>
<dbReference type="RefSeq" id="XP_033381213.1">
    <property type="nucleotide sequence ID" value="XM_033523710.1"/>
</dbReference>
<feature type="region of interest" description="Disordered" evidence="2">
    <location>
        <begin position="1"/>
        <end position="152"/>
    </location>
</feature>
<evidence type="ECO:0000256" key="2">
    <source>
        <dbReference type="SAM" id="MobiDB-lite"/>
    </source>
</evidence>
<dbReference type="Gene3D" id="1.25.10.10">
    <property type="entry name" value="Leucine-rich Repeat Variant"/>
    <property type="match status" value="1"/>
</dbReference>
<proteinExistence type="inferred from homology"/>
<feature type="compositionally biased region" description="Low complexity" evidence="2">
    <location>
        <begin position="198"/>
        <end position="215"/>
    </location>
</feature>
<sequence>PTEIDVFDVPSENDAPIQTVRSSRTKMLPRKESKVTAGSSTLLKTQTKPNDSDDSNPEKKRKRGPANDAKVGAPGMTSGVADVAIAPRHRKSQKKTGDKSPRQGFEESMTLPVVSSEVPKVQPSYPARRIRARNNATAPKSLTARMQSSPARLHEMVSVRGPKPGTDSITLQNKSHEEEVTMYDIQDATSTPARVNRSNQLNTTTPQQTQTLSNLMDAEETTTPSMPSIRRLQLTDSKPKSLLGSLVRSSSDIPLSAHSRKPRLIDSLRQAIPSSEGEESDSEDDDESSEEATQLASGTSTTQPGSKFGGPPVRGRDWDMDEGMNGEAHINSQLSQTSVHIPTSSKVTYAKQRSYREEASLEDGLLLSMDLDDPMGFDGFGAARPLADESEEEEEQGQVRGIHELRKKGQNQKFLNEAESAIDDISASNTLGTSMRRSAMLELCTRMSDESFLEQMLDAGLGRRFMENVKSNGEIVFDFAATTAVAFLLSHSLGAALLDDIYKSQVIKIITTLLGRHDDIGRIAKERKTNLSRTGRESVDAFRTLVQRSPLWSTKAPEKISPRIVGMRTLELLVLALRKSGNTDALVNEDLIGELLDIATQRVQLVEKMDAQELLTCNLAFSIMEAVSLSKDKQATWSNKIMRRLAELIPVFLNANGEWPVKLAMRLCMNLTNNRPKACEVFAGPEFVRPLTQSIIDKFSALEGDCPEEQREEVLEELILSLGAMLNLAEFSDRARQGVVADGDELVDALAKLFLEGSERAAQAESMEASHANVTVGYLTVLLGNLCLNDHVRYKMRLRLPGQTVELLVEKIKEFVRYNERVDRENNDFGGDEGRATWQNFTKRLLLVVERLEVAESG</sequence>
<dbReference type="AlphaFoldDB" id="A0A6A5XKN3"/>
<dbReference type="Pfam" id="PF07814">
    <property type="entry name" value="WAPL"/>
    <property type="match status" value="1"/>
</dbReference>
<dbReference type="PANTHER" id="PTHR22100">
    <property type="entry name" value="WINGS APART-LIKE PROTEIN HOMOLOG"/>
    <property type="match status" value="1"/>
</dbReference>
<protein>
    <recommendedName>
        <fullName evidence="3">Wings apart-like protein C-terminal domain-containing protein</fullName>
    </recommendedName>
</protein>
<feature type="non-terminal residue" evidence="4">
    <location>
        <position position="1"/>
    </location>
</feature>
<feature type="compositionally biased region" description="Acidic residues" evidence="2">
    <location>
        <begin position="276"/>
        <end position="290"/>
    </location>
</feature>
<dbReference type="InterPro" id="IPR022771">
    <property type="entry name" value="WAPL_C"/>
</dbReference>
<evidence type="ECO:0000313" key="5">
    <source>
        <dbReference type="Proteomes" id="UP000799778"/>
    </source>
</evidence>
<feature type="region of interest" description="Disordered" evidence="2">
    <location>
        <begin position="264"/>
        <end position="325"/>
    </location>
</feature>
<feature type="compositionally biased region" description="Polar residues" evidence="2">
    <location>
        <begin position="36"/>
        <end position="49"/>
    </location>
</feature>
<feature type="domain" description="Wings apart-like protein C-terminal" evidence="3">
    <location>
        <begin position="398"/>
        <end position="734"/>
    </location>
</feature>
<organism evidence="4 5">
    <name type="scientific">Aaosphaeria arxii CBS 175.79</name>
    <dbReference type="NCBI Taxonomy" id="1450172"/>
    <lineage>
        <taxon>Eukaryota</taxon>
        <taxon>Fungi</taxon>
        <taxon>Dikarya</taxon>
        <taxon>Ascomycota</taxon>
        <taxon>Pezizomycotina</taxon>
        <taxon>Dothideomycetes</taxon>
        <taxon>Pleosporomycetidae</taxon>
        <taxon>Pleosporales</taxon>
        <taxon>Pleosporales incertae sedis</taxon>
        <taxon>Aaosphaeria</taxon>
    </lineage>
</organism>
<dbReference type="InterPro" id="IPR011989">
    <property type="entry name" value="ARM-like"/>
</dbReference>
<accession>A0A6A5XKN3</accession>